<keyword evidence="3" id="KW-1185">Reference proteome</keyword>
<dbReference type="KEGG" id="mass:CR152_10130"/>
<dbReference type="KEGG" id="mass:CR152_32050"/>
<evidence type="ECO:0000313" key="2">
    <source>
        <dbReference type="EMBL" id="ATQ78638.1"/>
    </source>
</evidence>
<gene>
    <name evidence="1" type="ORF">CR152_10130</name>
    <name evidence="2" type="ORF">CR152_32050</name>
</gene>
<accession>A0A2D2DIP5</accession>
<reference evidence="1" key="1">
    <citation type="submission" date="2017-10" db="EMBL/GenBank/DDBJ databases">
        <title>Massilia psychrophilum sp. nov., a novel purple-pigmented bacterium isolated from Tianshan glacier, Xinjiang Municipality, China.</title>
        <authorList>
            <person name="Wang H."/>
        </authorList>
    </citation>
    <scope>NUCLEOTIDE SEQUENCE [LARGE SCALE GENOMIC DNA]</scope>
    <source>
        <strain evidence="1">B2</strain>
    </source>
</reference>
<dbReference type="EMBL" id="CP024608">
    <property type="protein sequence ID" value="ATQ74842.1"/>
    <property type="molecule type" value="Genomic_DNA"/>
</dbReference>
<sequence>MSKRPILTLRWPVKTAPVPDIVFVDVTEDSSPPALKPVRVATLPPVVRNTVEQEHYQNVVRMLDGWADWIRTGEPIAEGAPRQCLGAPDARIHSFEDMEIEVNKRLVREVHTAVWELQVIEREAVMTHYGLKTRGVWRADFAKVFDQAVDSLFKILKDRVAC</sequence>
<proteinExistence type="predicted"/>
<dbReference type="OrthoDB" id="8776358at2"/>
<dbReference type="AlphaFoldDB" id="A0A2D2DIP5"/>
<organism evidence="1 3">
    <name type="scientific">Massilia violaceinigra</name>
    <dbReference type="NCBI Taxonomy" id="2045208"/>
    <lineage>
        <taxon>Bacteria</taxon>
        <taxon>Pseudomonadati</taxon>
        <taxon>Pseudomonadota</taxon>
        <taxon>Betaproteobacteria</taxon>
        <taxon>Burkholderiales</taxon>
        <taxon>Oxalobacteraceae</taxon>
        <taxon>Telluria group</taxon>
        <taxon>Massilia</taxon>
    </lineage>
</organism>
<dbReference type="Proteomes" id="UP000229897">
    <property type="component" value="Chromosome"/>
</dbReference>
<dbReference type="RefSeq" id="WP_099874818.1">
    <property type="nucleotide sequence ID" value="NZ_CP024608.1"/>
</dbReference>
<protein>
    <submittedName>
        <fullName evidence="1">Uncharacterized protein</fullName>
    </submittedName>
</protein>
<evidence type="ECO:0000313" key="1">
    <source>
        <dbReference type="EMBL" id="ATQ74842.1"/>
    </source>
</evidence>
<name>A0A2D2DIP5_9BURK</name>
<dbReference type="EMBL" id="CP024608">
    <property type="protein sequence ID" value="ATQ78638.1"/>
    <property type="molecule type" value="Genomic_DNA"/>
</dbReference>
<evidence type="ECO:0000313" key="3">
    <source>
        <dbReference type="Proteomes" id="UP000229897"/>
    </source>
</evidence>